<dbReference type="InterPro" id="IPR003695">
    <property type="entry name" value="Ppx_GppA_N"/>
</dbReference>
<dbReference type="EMBL" id="JAVFKD010000014">
    <property type="protein sequence ID" value="KAK5990794.1"/>
    <property type="molecule type" value="Genomic_DNA"/>
</dbReference>
<dbReference type="Pfam" id="PF23566">
    <property type="entry name" value="RTG2_C"/>
    <property type="match status" value="1"/>
</dbReference>
<proteinExistence type="predicted"/>
<dbReference type="Proteomes" id="UP001338125">
    <property type="component" value="Unassembled WGS sequence"/>
</dbReference>
<feature type="domain" description="Ppx/GppA phosphatase N-terminal" evidence="1">
    <location>
        <begin position="83"/>
        <end position="342"/>
    </location>
</feature>
<accession>A0ABR0SF69</accession>
<dbReference type="InterPro" id="IPR050273">
    <property type="entry name" value="GppA/Ppx_hydrolase"/>
</dbReference>
<dbReference type="PANTHER" id="PTHR30005:SF0">
    <property type="entry name" value="RETROGRADE REGULATION PROTEIN 2"/>
    <property type="match status" value="1"/>
</dbReference>
<comment type="caution">
    <text evidence="3">The sequence shown here is derived from an EMBL/GenBank/DDBJ whole genome shotgun (WGS) entry which is preliminary data.</text>
</comment>
<evidence type="ECO:0000313" key="3">
    <source>
        <dbReference type="EMBL" id="KAK5990794.1"/>
    </source>
</evidence>
<dbReference type="InterPro" id="IPR043129">
    <property type="entry name" value="ATPase_NBD"/>
</dbReference>
<name>A0ABR0SF69_9HYPO</name>
<dbReference type="Gene3D" id="3.30.420.40">
    <property type="match status" value="2"/>
</dbReference>
<dbReference type="InterPro" id="IPR057512">
    <property type="entry name" value="RTG2_C"/>
</dbReference>
<evidence type="ECO:0000259" key="2">
    <source>
        <dbReference type="Pfam" id="PF23566"/>
    </source>
</evidence>
<keyword evidence="4" id="KW-1185">Reference proteome</keyword>
<evidence type="ECO:0000259" key="1">
    <source>
        <dbReference type="Pfam" id="PF02541"/>
    </source>
</evidence>
<protein>
    <submittedName>
        <fullName evidence="3">Retrograde regulation 2-like protein</fullName>
    </submittedName>
</protein>
<dbReference type="Pfam" id="PF02541">
    <property type="entry name" value="Ppx-GppA"/>
    <property type="match status" value="1"/>
</dbReference>
<gene>
    <name evidence="3" type="ORF">PT974_09067</name>
</gene>
<feature type="domain" description="RTG2 C-terminal" evidence="2">
    <location>
        <begin position="358"/>
        <end position="560"/>
    </location>
</feature>
<evidence type="ECO:0000313" key="4">
    <source>
        <dbReference type="Proteomes" id="UP001338125"/>
    </source>
</evidence>
<dbReference type="SUPFAM" id="SSF53067">
    <property type="entry name" value="Actin-like ATPase domain"/>
    <property type="match status" value="2"/>
</dbReference>
<reference evidence="3 4" key="1">
    <citation type="submission" date="2024-01" db="EMBL/GenBank/DDBJ databases">
        <title>Complete genome of Cladobotryum mycophilum ATHUM6906.</title>
        <authorList>
            <person name="Christinaki A.C."/>
            <person name="Myridakis A.I."/>
            <person name="Kouvelis V.N."/>
        </authorList>
    </citation>
    <scope>NUCLEOTIDE SEQUENCE [LARGE SCALE GENOMIC DNA]</scope>
    <source>
        <strain evidence="3 4">ATHUM6906</strain>
    </source>
</reference>
<sequence length="572" mass="62853">MAAVDTITLDNLSEKLPLWTPDDENHLYAVVDMGSNAIRYSITSLEPPCTRLMTPIYSTRVPISLFDALTPSSSGSVFPQETIDSIMVLATEAMRRAANAPDILDAIGKATGGLRVHILDPPVETLLGAVMGSKSGLGNIPGGALFLDLGGGSVQMTWVDTSNDDYPMAAARAGESLPYGAAKLIRILEEHPEETRAMELTKLRDGFKKLYADLCSKFPALQAIKTAYENGEDSHVDVYMCGGGFRGYGSMLMHNEPINPYPIPTSKAYSVPGHQFKETAKMLKVHQDYKGKIYDLSKRRRQQFPAIITVVDAFLEAVPNIGWVTFCGGSNRQGALMMKLPREIRESNPLDVLADVKEHEKPFFDAILQKLSTSLPVEEDLTHMPTIFNTGLGLLFVREAWNRHGHDGDSNAAFALHHAISRDTDSPGLTHLARAVLGIGIAARWGGSLGPVDSQLYRGLRGIVETRDHNAPFWIQYIGGVASILATIFPIMPDQAHQIAEDVSFHSHFEHREHKRDKIILNVSLAPERAKGINLEDLADKINAIAKNDDEKPSIKISVKIDIQTPRSKHRV</sequence>
<organism evidence="3 4">
    <name type="scientific">Cladobotryum mycophilum</name>
    <dbReference type="NCBI Taxonomy" id="491253"/>
    <lineage>
        <taxon>Eukaryota</taxon>
        <taxon>Fungi</taxon>
        <taxon>Dikarya</taxon>
        <taxon>Ascomycota</taxon>
        <taxon>Pezizomycotina</taxon>
        <taxon>Sordariomycetes</taxon>
        <taxon>Hypocreomycetidae</taxon>
        <taxon>Hypocreales</taxon>
        <taxon>Hypocreaceae</taxon>
        <taxon>Cladobotryum</taxon>
    </lineage>
</organism>
<dbReference type="PANTHER" id="PTHR30005">
    <property type="entry name" value="EXOPOLYPHOSPHATASE"/>
    <property type="match status" value="1"/>
</dbReference>
<dbReference type="Gene3D" id="3.30.420.150">
    <property type="entry name" value="Exopolyphosphatase. Domain 2"/>
    <property type="match status" value="1"/>
</dbReference>